<name>A0AAV4GFR5_9GAST</name>
<dbReference type="AlphaFoldDB" id="A0AAV4GFR5"/>
<proteinExistence type="predicted"/>
<dbReference type="Proteomes" id="UP000762676">
    <property type="component" value="Unassembled WGS sequence"/>
</dbReference>
<evidence type="ECO:0000313" key="2">
    <source>
        <dbReference type="Proteomes" id="UP000762676"/>
    </source>
</evidence>
<dbReference type="EMBL" id="BMAT01001391">
    <property type="protein sequence ID" value="GFR84532.1"/>
    <property type="molecule type" value="Genomic_DNA"/>
</dbReference>
<evidence type="ECO:0000313" key="1">
    <source>
        <dbReference type="EMBL" id="GFR84532.1"/>
    </source>
</evidence>
<comment type="caution">
    <text evidence="1">The sequence shown here is derived from an EMBL/GenBank/DDBJ whole genome shotgun (WGS) entry which is preliminary data.</text>
</comment>
<protein>
    <submittedName>
        <fullName evidence="1">Uncharacterized protein</fullName>
    </submittedName>
</protein>
<feature type="non-terminal residue" evidence="1">
    <location>
        <position position="57"/>
    </location>
</feature>
<reference evidence="1 2" key="1">
    <citation type="journal article" date="2021" name="Elife">
        <title>Chloroplast acquisition without the gene transfer in kleptoplastic sea slugs, Plakobranchus ocellatus.</title>
        <authorList>
            <person name="Maeda T."/>
            <person name="Takahashi S."/>
            <person name="Yoshida T."/>
            <person name="Shimamura S."/>
            <person name="Takaki Y."/>
            <person name="Nagai Y."/>
            <person name="Toyoda A."/>
            <person name="Suzuki Y."/>
            <person name="Arimoto A."/>
            <person name="Ishii H."/>
            <person name="Satoh N."/>
            <person name="Nishiyama T."/>
            <person name="Hasebe M."/>
            <person name="Maruyama T."/>
            <person name="Minagawa J."/>
            <person name="Obokata J."/>
            <person name="Shigenobu S."/>
        </authorList>
    </citation>
    <scope>NUCLEOTIDE SEQUENCE [LARGE SCALE GENOMIC DNA]</scope>
</reference>
<gene>
    <name evidence="1" type="ORF">ElyMa_000673600</name>
</gene>
<keyword evidence="2" id="KW-1185">Reference proteome</keyword>
<accession>A0AAV4GFR5</accession>
<organism evidence="1 2">
    <name type="scientific">Elysia marginata</name>
    <dbReference type="NCBI Taxonomy" id="1093978"/>
    <lineage>
        <taxon>Eukaryota</taxon>
        <taxon>Metazoa</taxon>
        <taxon>Spiralia</taxon>
        <taxon>Lophotrochozoa</taxon>
        <taxon>Mollusca</taxon>
        <taxon>Gastropoda</taxon>
        <taxon>Heterobranchia</taxon>
        <taxon>Euthyneura</taxon>
        <taxon>Panpulmonata</taxon>
        <taxon>Sacoglossa</taxon>
        <taxon>Placobranchoidea</taxon>
        <taxon>Plakobranchidae</taxon>
        <taxon>Elysia</taxon>
    </lineage>
</organism>
<sequence length="57" mass="6222">MAPETPVLKLSENDLTFPSLYPEGTLVVKIWGPQATRATHTIIQRQVAALTGTTPFN</sequence>